<dbReference type="EMBL" id="JAINUG010000075">
    <property type="protein sequence ID" value="KAJ8400662.1"/>
    <property type="molecule type" value="Genomic_DNA"/>
</dbReference>
<evidence type="ECO:0000256" key="1">
    <source>
        <dbReference type="SAM" id="MobiDB-lite"/>
    </source>
</evidence>
<dbReference type="Proteomes" id="UP001221898">
    <property type="component" value="Unassembled WGS sequence"/>
</dbReference>
<name>A0AAD7WKW6_9TELE</name>
<dbReference type="AlphaFoldDB" id="A0AAD7WKW6"/>
<gene>
    <name evidence="2" type="ORF">AAFF_G00394310</name>
</gene>
<sequence length="103" mass="11517">MEKRHAALGASLFRGAEAERHNESGVNNTRHPAGSARPAAFRTCCLGSGQRSEVNTAPRFHLVPLSLRTRVHPTLLKSWESTLEVFVKLDPGMDRVRTVREER</sequence>
<protein>
    <submittedName>
        <fullName evidence="2">Uncharacterized protein</fullName>
    </submittedName>
</protein>
<evidence type="ECO:0000313" key="3">
    <source>
        <dbReference type="Proteomes" id="UP001221898"/>
    </source>
</evidence>
<proteinExistence type="predicted"/>
<comment type="caution">
    <text evidence="2">The sequence shown here is derived from an EMBL/GenBank/DDBJ whole genome shotgun (WGS) entry which is preliminary data.</text>
</comment>
<evidence type="ECO:0000313" key="2">
    <source>
        <dbReference type="EMBL" id="KAJ8400662.1"/>
    </source>
</evidence>
<organism evidence="2 3">
    <name type="scientific">Aldrovandia affinis</name>
    <dbReference type="NCBI Taxonomy" id="143900"/>
    <lineage>
        <taxon>Eukaryota</taxon>
        <taxon>Metazoa</taxon>
        <taxon>Chordata</taxon>
        <taxon>Craniata</taxon>
        <taxon>Vertebrata</taxon>
        <taxon>Euteleostomi</taxon>
        <taxon>Actinopterygii</taxon>
        <taxon>Neopterygii</taxon>
        <taxon>Teleostei</taxon>
        <taxon>Notacanthiformes</taxon>
        <taxon>Halosauridae</taxon>
        <taxon>Aldrovandia</taxon>
    </lineage>
</organism>
<keyword evidence="3" id="KW-1185">Reference proteome</keyword>
<feature type="region of interest" description="Disordered" evidence="1">
    <location>
        <begin position="1"/>
        <end position="37"/>
    </location>
</feature>
<accession>A0AAD7WKW6</accession>
<reference evidence="2" key="1">
    <citation type="journal article" date="2023" name="Science">
        <title>Genome structures resolve the early diversification of teleost fishes.</title>
        <authorList>
            <person name="Parey E."/>
            <person name="Louis A."/>
            <person name="Montfort J."/>
            <person name="Bouchez O."/>
            <person name="Roques C."/>
            <person name="Iampietro C."/>
            <person name="Lluch J."/>
            <person name="Castinel A."/>
            <person name="Donnadieu C."/>
            <person name="Desvignes T."/>
            <person name="Floi Bucao C."/>
            <person name="Jouanno E."/>
            <person name="Wen M."/>
            <person name="Mejri S."/>
            <person name="Dirks R."/>
            <person name="Jansen H."/>
            <person name="Henkel C."/>
            <person name="Chen W.J."/>
            <person name="Zahm M."/>
            <person name="Cabau C."/>
            <person name="Klopp C."/>
            <person name="Thompson A.W."/>
            <person name="Robinson-Rechavi M."/>
            <person name="Braasch I."/>
            <person name="Lecointre G."/>
            <person name="Bobe J."/>
            <person name="Postlethwait J.H."/>
            <person name="Berthelot C."/>
            <person name="Roest Crollius H."/>
            <person name="Guiguen Y."/>
        </authorList>
    </citation>
    <scope>NUCLEOTIDE SEQUENCE</scope>
    <source>
        <strain evidence="2">NC1722</strain>
    </source>
</reference>